<dbReference type="Pfam" id="PF19744">
    <property type="entry name" value="DUF6232"/>
    <property type="match status" value="1"/>
</dbReference>
<dbReference type="AlphaFoldDB" id="A0A918FIC6"/>
<feature type="transmembrane region" description="Helical" evidence="1">
    <location>
        <begin position="78"/>
        <end position="95"/>
    </location>
</feature>
<keyword evidence="1" id="KW-1133">Transmembrane helix</keyword>
<reference evidence="2" key="1">
    <citation type="journal article" date="2014" name="Int. J. Syst. Evol. Microbiol.">
        <title>Complete genome sequence of Corynebacterium casei LMG S-19264T (=DSM 44701T), isolated from a smear-ripened cheese.</title>
        <authorList>
            <consortium name="US DOE Joint Genome Institute (JGI-PGF)"/>
            <person name="Walter F."/>
            <person name="Albersmeier A."/>
            <person name="Kalinowski J."/>
            <person name="Ruckert C."/>
        </authorList>
    </citation>
    <scope>NUCLEOTIDE SEQUENCE</scope>
    <source>
        <strain evidence="2">JCM 4346</strain>
    </source>
</reference>
<evidence type="ECO:0000256" key="1">
    <source>
        <dbReference type="SAM" id="Phobius"/>
    </source>
</evidence>
<proteinExistence type="predicted"/>
<gene>
    <name evidence="2" type="ORF">GCM10010251_65540</name>
</gene>
<dbReference type="EMBL" id="BMSX01000018">
    <property type="protein sequence ID" value="GGR39781.1"/>
    <property type="molecule type" value="Genomic_DNA"/>
</dbReference>
<accession>A0A918FIC6</accession>
<sequence length="204" mass="22469">MVLTRSRVYVLTGGLVETKGTLGGALPMPTPPRRAVGVDLKVSKRLLWVGEAAYPLHNVTRVHTLVLRPKRMEALTDFLKWTALTVVASVVIQVVADDDSVQVMLLLLGGALVVWLFVRMLKLWSAPDEHVLAVETNSASTALVTLPNPEQLRQLVQYIVNAIENPEAEFQVRVESLQINPKNYQYGDTVNMYGGLANTGVVKK</sequence>
<organism evidence="2 3">
    <name type="scientific">Streptomyces aurantiogriseus</name>
    <dbReference type="NCBI Taxonomy" id="66870"/>
    <lineage>
        <taxon>Bacteria</taxon>
        <taxon>Bacillati</taxon>
        <taxon>Actinomycetota</taxon>
        <taxon>Actinomycetes</taxon>
        <taxon>Kitasatosporales</taxon>
        <taxon>Streptomycetaceae</taxon>
        <taxon>Streptomyces</taxon>
    </lineage>
</organism>
<name>A0A918FIC6_9ACTN</name>
<evidence type="ECO:0000313" key="2">
    <source>
        <dbReference type="EMBL" id="GGR39781.1"/>
    </source>
</evidence>
<evidence type="ECO:0000313" key="3">
    <source>
        <dbReference type="Proteomes" id="UP000658320"/>
    </source>
</evidence>
<keyword evidence="1" id="KW-0812">Transmembrane</keyword>
<reference evidence="2" key="2">
    <citation type="submission" date="2020-09" db="EMBL/GenBank/DDBJ databases">
        <authorList>
            <person name="Sun Q."/>
            <person name="Ohkuma M."/>
        </authorList>
    </citation>
    <scope>NUCLEOTIDE SEQUENCE</scope>
    <source>
        <strain evidence="2">JCM 4346</strain>
    </source>
</reference>
<dbReference type="InterPro" id="IPR045629">
    <property type="entry name" value="DUF6232"/>
</dbReference>
<dbReference type="Proteomes" id="UP000658320">
    <property type="component" value="Unassembled WGS sequence"/>
</dbReference>
<keyword evidence="3" id="KW-1185">Reference proteome</keyword>
<keyword evidence="1" id="KW-0472">Membrane</keyword>
<comment type="caution">
    <text evidence="2">The sequence shown here is derived from an EMBL/GenBank/DDBJ whole genome shotgun (WGS) entry which is preliminary data.</text>
</comment>
<feature type="transmembrane region" description="Helical" evidence="1">
    <location>
        <begin position="101"/>
        <end position="118"/>
    </location>
</feature>
<protein>
    <submittedName>
        <fullName evidence="2">Uncharacterized protein</fullName>
    </submittedName>
</protein>